<dbReference type="EMBL" id="JAWIIV010000061">
    <property type="protein sequence ID" value="MEC4723584.1"/>
    <property type="molecule type" value="Genomic_DNA"/>
</dbReference>
<name>A0ABU6JKC7_9BURK</name>
<reference evidence="2 3" key="1">
    <citation type="submission" date="2023-10" db="EMBL/GenBank/DDBJ databases">
        <title>Noviherbaspirillum sp. CPCC 100848 genome assembly.</title>
        <authorList>
            <person name="Li X.Y."/>
            <person name="Fang X.M."/>
        </authorList>
    </citation>
    <scope>NUCLEOTIDE SEQUENCE [LARGE SCALE GENOMIC DNA]</scope>
    <source>
        <strain evidence="2 3">CPCC 100848</strain>
    </source>
</reference>
<dbReference type="Pfam" id="PF03527">
    <property type="entry name" value="RHS"/>
    <property type="match status" value="1"/>
</dbReference>
<dbReference type="InterPro" id="IPR001826">
    <property type="entry name" value="RHS"/>
</dbReference>
<gene>
    <name evidence="2" type="ORF">RY831_31080</name>
</gene>
<evidence type="ECO:0000313" key="2">
    <source>
        <dbReference type="EMBL" id="MEC4723584.1"/>
    </source>
</evidence>
<accession>A0ABU6JKC7</accession>
<dbReference type="InterPro" id="IPR050708">
    <property type="entry name" value="T6SS_VgrG/RHS"/>
</dbReference>
<evidence type="ECO:0000259" key="1">
    <source>
        <dbReference type="Pfam" id="PF03527"/>
    </source>
</evidence>
<dbReference type="PANTHER" id="PTHR32305:SF15">
    <property type="entry name" value="PROTEIN RHSA-RELATED"/>
    <property type="match status" value="1"/>
</dbReference>
<evidence type="ECO:0000313" key="3">
    <source>
        <dbReference type="Proteomes" id="UP001352263"/>
    </source>
</evidence>
<dbReference type="Gene3D" id="2.180.10.10">
    <property type="entry name" value="RHS repeat-associated core"/>
    <property type="match status" value="1"/>
</dbReference>
<comment type="caution">
    <text evidence="2">The sequence shown here is derived from an EMBL/GenBank/DDBJ whole genome shotgun (WGS) entry which is preliminary data.</text>
</comment>
<dbReference type="PANTHER" id="PTHR32305">
    <property type="match status" value="1"/>
</dbReference>
<dbReference type="NCBIfam" id="TIGR01643">
    <property type="entry name" value="YD_repeat_2x"/>
    <property type="match status" value="1"/>
</dbReference>
<dbReference type="InterPro" id="IPR022385">
    <property type="entry name" value="Rhs_assc_core"/>
</dbReference>
<dbReference type="RefSeq" id="WP_326510195.1">
    <property type="nucleotide sequence ID" value="NZ_JAWIIV010000061.1"/>
</dbReference>
<proteinExistence type="predicted"/>
<sequence>MKKSRLVGETTTGRHHASRIAHAYDALGNRIQTVLPDGRKLNQLFYGSGHLHQVNLDGEVICDIERDALHREVGRSQGALNSLFQYDRLGRLTGQRVGGSPAQQRQAWKAEDDLIARRYDYDRAGELIAIDDARRGRIAYHYDALGRILSAVHPDLQERFAFDPAHNLIDASIQEHGGRIEHNRVTVFEDKRYAYDVHGDLTGKKIGRHTEMTLQWNGEHQLIKAVTTRQAHTEDPTTQTVTYGYDPFGRRLYKKDAFGITHFVWDGNRLLEEVRGSHARTYVYQPESFVPLAQVNRVIRQNDEAEQAARTRTQTAQVLHMHTDHLGTPREMTDERGQLRWAATYRAWGNVLRVEEPALIEQDVEQAQQQAFEEVQPLRFQGQYYDAETGLHYNRFRYYDPDCGRFIGQDPIGLQGGINLYAYVASPTGWIDPLGLTPCKCTNRTKGVGAFADEAKLIGHFNKHGAEFGTKSASEYLQVGQDIMKYGQKVEYLYKGETRTGFVQFMGNRANGQSKFGFVGTNADGAITTIHTESGNSFWKMLNNGNIDKVRKPIP</sequence>
<dbReference type="Pfam" id="PF05593">
    <property type="entry name" value="RHS_repeat"/>
    <property type="match status" value="1"/>
</dbReference>
<dbReference type="Proteomes" id="UP001352263">
    <property type="component" value="Unassembled WGS sequence"/>
</dbReference>
<dbReference type="NCBIfam" id="TIGR03696">
    <property type="entry name" value="Rhs_assc_core"/>
    <property type="match status" value="1"/>
</dbReference>
<dbReference type="InterPro" id="IPR031325">
    <property type="entry name" value="RHS_repeat"/>
</dbReference>
<feature type="domain" description="RHS protein conserved region" evidence="1">
    <location>
        <begin position="319"/>
        <end position="353"/>
    </location>
</feature>
<protein>
    <submittedName>
        <fullName evidence="2">RHS repeat-associated core domain-containing protein</fullName>
    </submittedName>
</protein>
<dbReference type="InterPro" id="IPR006530">
    <property type="entry name" value="YD"/>
</dbReference>
<keyword evidence="3" id="KW-1185">Reference proteome</keyword>
<organism evidence="2 3">
    <name type="scientific">Noviherbaspirillum album</name>
    <dbReference type="NCBI Taxonomy" id="3080276"/>
    <lineage>
        <taxon>Bacteria</taxon>
        <taxon>Pseudomonadati</taxon>
        <taxon>Pseudomonadota</taxon>
        <taxon>Betaproteobacteria</taxon>
        <taxon>Burkholderiales</taxon>
        <taxon>Oxalobacteraceae</taxon>
        <taxon>Noviherbaspirillum</taxon>
    </lineage>
</organism>